<dbReference type="Pfam" id="PF02583">
    <property type="entry name" value="Trns_repr_metal"/>
    <property type="match status" value="1"/>
</dbReference>
<dbReference type="Proteomes" id="UP000266089">
    <property type="component" value="Unassembled WGS sequence"/>
</dbReference>
<dbReference type="GO" id="GO:0003677">
    <property type="term" value="F:DNA binding"/>
    <property type="evidence" value="ECO:0007669"/>
    <property type="project" value="InterPro"/>
</dbReference>
<dbReference type="InterPro" id="IPR003735">
    <property type="entry name" value="Metal_Tscrpt_repr"/>
</dbReference>
<dbReference type="PANTHER" id="PTHR33677:SF5">
    <property type="entry name" value="TRANSCRIPTIONAL REPRESSOR FRMR"/>
    <property type="match status" value="1"/>
</dbReference>
<dbReference type="RefSeq" id="WP_043982128.1">
    <property type="nucleotide sequence ID" value="NZ_JBHSXZ010000016.1"/>
</dbReference>
<comment type="caution">
    <text evidence="1">The sequence shown here is derived from an EMBL/GenBank/DDBJ whole genome shotgun (WGS) entry which is preliminary data.</text>
</comment>
<dbReference type="OrthoDB" id="9811244at2"/>
<accession>A0A399E998</accession>
<organism evidence="1 2">
    <name type="scientific">Meiothermus taiwanensis</name>
    <dbReference type="NCBI Taxonomy" id="172827"/>
    <lineage>
        <taxon>Bacteria</taxon>
        <taxon>Thermotogati</taxon>
        <taxon>Deinococcota</taxon>
        <taxon>Deinococci</taxon>
        <taxon>Thermales</taxon>
        <taxon>Thermaceae</taxon>
        <taxon>Meiothermus</taxon>
    </lineage>
</organism>
<evidence type="ECO:0000313" key="1">
    <source>
        <dbReference type="EMBL" id="RIH80073.1"/>
    </source>
</evidence>
<protein>
    <submittedName>
        <fullName evidence="1">Copper-sensing transcriptional repressor CsoR</fullName>
    </submittedName>
</protein>
<dbReference type="AlphaFoldDB" id="A0A399E998"/>
<sequence>MKPSRPKLDGTFTDLEALEGLLRRLKRIEGQVRGLQRMAEEGRPFSELLDQINATRKAMDAVAGVVLEEYLNAWEAQAAADDTEMSKGHIAMILRKII</sequence>
<dbReference type="PANTHER" id="PTHR33677">
    <property type="entry name" value="TRANSCRIPTIONAL REPRESSOR FRMR-RELATED"/>
    <property type="match status" value="1"/>
</dbReference>
<dbReference type="CDD" id="cd10148">
    <property type="entry name" value="CsoR-like_DUF156"/>
    <property type="match status" value="1"/>
</dbReference>
<gene>
    <name evidence="1" type="primary">csoR_2</name>
    <name evidence="1" type="ORF">Mcate_00044</name>
</gene>
<dbReference type="Gene3D" id="1.20.58.1000">
    <property type="entry name" value="Metal-sensitive repressor, helix protomer"/>
    <property type="match status" value="1"/>
</dbReference>
<dbReference type="InterPro" id="IPR038390">
    <property type="entry name" value="Metal_Tscrpt_repr_sf"/>
</dbReference>
<dbReference type="EMBL" id="QWKX01000001">
    <property type="protein sequence ID" value="RIH80073.1"/>
    <property type="molecule type" value="Genomic_DNA"/>
</dbReference>
<reference evidence="1 2" key="1">
    <citation type="submission" date="2018-08" db="EMBL/GenBank/DDBJ databases">
        <title>Meiothermus cateniformans JCM 15151 genome sequencing project.</title>
        <authorList>
            <person name="Da Costa M.S."/>
            <person name="Albuquerque L."/>
            <person name="Raposo P."/>
            <person name="Froufe H.J.C."/>
            <person name="Barroso C.S."/>
            <person name="Egas C."/>
        </authorList>
    </citation>
    <scope>NUCLEOTIDE SEQUENCE [LARGE SCALE GENOMIC DNA]</scope>
    <source>
        <strain evidence="1 2">JCM 15151</strain>
    </source>
</reference>
<dbReference type="GO" id="GO:0045892">
    <property type="term" value="P:negative regulation of DNA-templated transcription"/>
    <property type="evidence" value="ECO:0007669"/>
    <property type="project" value="UniProtKB-ARBA"/>
</dbReference>
<dbReference type="GO" id="GO:0046872">
    <property type="term" value="F:metal ion binding"/>
    <property type="evidence" value="ECO:0007669"/>
    <property type="project" value="InterPro"/>
</dbReference>
<name>A0A399E998_9DEIN</name>
<proteinExistence type="predicted"/>
<evidence type="ECO:0000313" key="2">
    <source>
        <dbReference type="Proteomes" id="UP000266089"/>
    </source>
</evidence>